<protein>
    <recommendedName>
        <fullName evidence="4">Cytochrome c</fullName>
    </recommendedName>
</protein>
<comment type="caution">
    <text evidence="2">The sequence shown here is derived from an EMBL/GenBank/DDBJ whole genome shotgun (WGS) entry which is preliminary data.</text>
</comment>
<keyword evidence="3" id="KW-1185">Reference proteome</keyword>
<proteinExistence type="predicted"/>
<dbReference type="RefSeq" id="WP_256608872.1">
    <property type="nucleotide sequence ID" value="NZ_JANIBM010000001.1"/>
</dbReference>
<evidence type="ECO:0000313" key="3">
    <source>
        <dbReference type="Proteomes" id="UP001524569"/>
    </source>
</evidence>
<feature type="chain" id="PRO_5045524170" description="Cytochrome c" evidence="1">
    <location>
        <begin position="23"/>
        <end position="157"/>
    </location>
</feature>
<evidence type="ECO:0000256" key="1">
    <source>
        <dbReference type="SAM" id="SignalP"/>
    </source>
</evidence>
<feature type="signal peptide" evidence="1">
    <location>
        <begin position="1"/>
        <end position="22"/>
    </location>
</feature>
<dbReference type="PROSITE" id="PS51257">
    <property type="entry name" value="PROKAR_LIPOPROTEIN"/>
    <property type="match status" value="1"/>
</dbReference>
<organism evidence="2 3">
    <name type="scientific">Methylomonas aurea</name>
    <dbReference type="NCBI Taxonomy" id="2952224"/>
    <lineage>
        <taxon>Bacteria</taxon>
        <taxon>Pseudomonadati</taxon>
        <taxon>Pseudomonadota</taxon>
        <taxon>Gammaproteobacteria</taxon>
        <taxon>Methylococcales</taxon>
        <taxon>Methylococcaceae</taxon>
        <taxon>Methylomonas</taxon>
    </lineage>
</organism>
<reference evidence="2 3" key="1">
    <citation type="submission" date="2022-07" db="EMBL/GenBank/DDBJ databases">
        <title>Methylomonas rivi sp. nov., Methylomonas rosea sp. nov., Methylomonas aureus sp. nov. and Methylomonas subterranea sp. nov., four novel methanotrophs isolated from a freshwater creek and the deep terrestrial subsurface.</title>
        <authorList>
            <person name="Abin C."/>
            <person name="Sankaranarayanan K."/>
            <person name="Garner C."/>
            <person name="Sindelar R."/>
            <person name="Kotary K."/>
            <person name="Garner R."/>
            <person name="Barclay S."/>
            <person name="Lawson P."/>
            <person name="Krumholz L."/>
        </authorList>
    </citation>
    <scope>NUCLEOTIDE SEQUENCE [LARGE SCALE GENOMIC DNA]</scope>
    <source>
        <strain evidence="2 3">SURF-1</strain>
    </source>
</reference>
<sequence length="157" mass="17251">MRATLPKPFTALILAALLGACAHPERHGQEIAGFVPGLGEIMAQTATRHAKLWFAGQAQNWDLAAYEVDELHEGIEDAGKYHPTHKQIRQPIPDLLALYLDQPLAELDQAVTAKNQQAFIANYDKLTAACNACHQATEFGFNVVVRPSFNPFANQAF</sequence>
<evidence type="ECO:0008006" key="4">
    <source>
        <dbReference type="Google" id="ProtNLM"/>
    </source>
</evidence>
<accession>A0ABT1UBG6</accession>
<dbReference type="Proteomes" id="UP001524569">
    <property type="component" value="Unassembled WGS sequence"/>
</dbReference>
<name>A0ABT1UBG6_9GAMM</name>
<keyword evidence="1" id="KW-0732">Signal</keyword>
<evidence type="ECO:0000313" key="2">
    <source>
        <dbReference type="EMBL" id="MCQ8179487.1"/>
    </source>
</evidence>
<gene>
    <name evidence="2" type="ORF">NP603_00060</name>
</gene>
<dbReference type="EMBL" id="JANIBM010000001">
    <property type="protein sequence ID" value="MCQ8179487.1"/>
    <property type="molecule type" value="Genomic_DNA"/>
</dbReference>